<feature type="transmembrane region" description="Helical" evidence="2">
    <location>
        <begin position="53"/>
        <end position="78"/>
    </location>
</feature>
<evidence type="ECO:0000313" key="5">
    <source>
        <dbReference type="Proteomes" id="UP001597286"/>
    </source>
</evidence>
<dbReference type="InterPro" id="IPR003675">
    <property type="entry name" value="Rce1/LyrA-like_dom"/>
</dbReference>
<dbReference type="GO" id="GO:0016787">
    <property type="term" value="F:hydrolase activity"/>
    <property type="evidence" value="ECO:0007669"/>
    <property type="project" value="UniProtKB-KW"/>
</dbReference>
<feature type="transmembrane region" description="Helical" evidence="2">
    <location>
        <begin position="142"/>
        <end position="160"/>
    </location>
</feature>
<dbReference type="PANTHER" id="PTHR35797">
    <property type="entry name" value="PROTEASE-RELATED"/>
    <property type="match status" value="1"/>
</dbReference>
<keyword evidence="2" id="KW-0812">Transmembrane</keyword>
<protein>
    <submittedName>
        <fullName evidence="4">CPBP family intramembrane glutamic endopeptidase</fullName>
        <ecNumber evidence="4">3.4.-.-</ecNumber>
    </submittedName>
</protein>
<dbReference type="EC" id="3.4.-.-" evidence="4"/>
<feature type="transmembrane region" description="Helical" evidence="2">
    <location>
        <begin position="200"/>
        <end position="218"/>
    </location>
</feature>
<evidence type="ECO:0000256" key="2">
    <source>
        <dbReference type="SAM" id="Phobius"/>
    </source>
</evidence>
<feature type="transmembrane region" description="Helical" evidence="2">
    <location>
        <begin position="230"/>
        <end position="255"/>
    </location>
</feature>
<feature type="region of interest" description="Disordered" evidence="1">
    <location>
        <begin position="295"/>
        <end position="336"/>
    </location>
</feature>
<keyword evidence="2" id="KW-0472">Membrane</keyword>
<feature type="transmembrane region" description="Helical" evidence="2">
    <location>
        <begin position="99"/>
        <end position="122"/>
    </location>
</feature>
<keyword evidence="4" id="KW-0378">Hydrolase</keyword>
<evidence type="ECO:0000256" key="1">
    <source>
        <dbReference type="SAM" id="MobiDB-lite"/>
    </source>
</evidence>
<accession>A0ABW4P3H3</accession>
<feature type="domain" description="CAAX prenyl protease 2/Lysostaphin resistance protein A-like" evidence="3">
    <location>
        <begin position="141"/>
        <end position="244"/>
    </location>
</feature>
<dbReference type="InterPro" id="IPR042150">
    <property type="entry name" value="MmRce1-like"/>
</dbReference>
<proteinExistence type="predicted"/>
<feature type="compositionally biased region" description="Gly residues" evidence="1">
    <location>
        <begin position="327"/>
        <end position="336"/>
    </location>
</feature>
<organism evidence="4 5">
    <name type="scientific">Rhodococcus gannanensis</name>
    <dbReference type="NCBI Taxonomy" id="1960308"/>
    <lineage>
        <taxon>Bacteria</taxon>
        <taxon>Bacillati</taxon>
        <taxon>Actinomycetota</taxon>
        <taxon>Actinomycetes</taxon>
        <taxon>Mycobacteriales</taxon>
        <taxon>Nocardiaceae</taxon>
        <taxon>Rhodococcus</taxon>
    </lineage>
</organism>
<dbReference type="Pfam" id="PF02517">
    <property type="entry name" value="Rce1-like"/>
    <property type="match status" value="1"/>
</dbReference>
<dbReference type="PANTHER" id="PTHR35797:SF1">
    <property type="entry name" value="PROTEASE"/>
    <property type="match status" value="1"/>
</dbReference>
<feature type="transmembrane region" description="Helical" evidence="2">
    <location>
        <begin position="267"/>
        <end position="285"/>
    </location>
</feature>
<feature type="transmembrane region" description="Helical" evidence="2">
    <location>
        <begin position="21"/>
        <end position="41"/>
    </location>
</feature>
<gene>
    <name evidence="4" type="ORF">ACFSJG_12170</name>
</gene>
<dbReference type="EMBL" id="JBHUFB010000010">
    <property type="protein sequence ID" value="MFD1812975.1"/>
    <property type="molecule type" value="Genomic_DNA"/>
</dbReference>
<evidence type="ECO:0000313" key="4">
    <source>
        <dbReference type="EMBL" id="MFD1812975.1"/>
    </source>
</evidence>
<keyword evidence="5" id="KW-1185">Reference proteome</keyword>
<evidence type="ECO:0000259" key="3">
    <source>
        <dbReference type="Pfam" id="PF02517"/>
    </source>
</evidence>
<feature type="transmembrane region" description="Helical" evidence="2">
    <location>
        <begin position="172"/>
        <end position="194"/>
    </location>
</feature>
<feature type="compositionally biased region" description="Polar residues" evidence="1">
    <location>
        <begin position="305"/>
        <end position="318"/>
    </location>
</feature>
<reference evidence="5" key="1">
    <citation type="journal article" date="2019" name="Int. J. Syst. Evol. Microbiol.">
        <title>The Global Catalogue of Microorganisms (GCM) 10K type strain sequencing project: providing services to taxonomists for standard genome sequencing and annotation.</title>
        <authorList>
            <consortium name="The Broad Institute Genomics Platform"/>
            <consortium name="The Broad Institute Genome Sequencing Center for Infectious Disease"/>
            <person name="Wu L."/>
            <person name="Ma J."/>
        </authorList>
    </citation>
    <scope>NUCLEOTIDE SEQUENCE [LARGE SCALE GENOMIC DNA]</scope>
    <source>
        <strain evidence="5">DT72</strain>
    </source>
</reference>
<comment type="caution">
    <text evidence="4">The sequence shown here is derived from an EMBL/GenBank/DDBJ whole genome shotgun (WGS) entry which is preliminary data.</text>
</comment>
<dbReference type="RefSeq" id="WP_378485481.1">
    <property type="nucleotide sequence ID" value="NZ_JBHUFB010000010.1"/>
</dbReference>
<sequence length="336" mass="35856">MVAVESDSRGRLAGIVARHPLVSFFVIAYGLSWLVWSQFVLSQDGSGWFGFHATWPFMATIGIGTFGPAVAAVIVIGVTEGEGALIAFLKRIVMWRVGFRWWAFALLGFPVTATIGCLLMPGVASSITTEGLDRSLTDYLPFLLYPTLLVGGPLGEELGWRGFALPRLQQRFVPLVATVVMGLLWTCWHAPIWFSNNWSVLNVQNVLCYSLFLVLASFQYTWASNHTGGSILIAVVLHASMDAFPNVVLFPMFPALGETTSFGVQKLYLALIIGFGLFAVAVTVATKGRLGLPTGVQPPGAPEVTGTSVHSDGRSSATADGPSATFEGGGVADPVA</sequence>
<dbReference type="Proteomes" id="UP001597286">
    <property type="component" value="Unassembled WGS sequence"/>
</dbReference>
<name>A0ABW4P3H3_9NOCA</name>
<keyword evidence="2" id="KW-1133">Transmembrane helix</keyword>